<gene>
    <name evidence="2" type="ORF">GCM10020366_44890</name>
</gene>
<comment type="caution">
    <text evidence="2">The sequence shown here is derived from an EMBL/GenBank/DDBJ whole genome shotgun (WGS) entry which is preliminary data.</text>
</comment>
<reference evidence="3" key="1">
    <citation type="journal article" date="2019" name="Int. J. Syst. Evol. Microbiol.">
        <title>The Global Catalogue of Microorganisms (GCM) 10K type strain sequencing project: providing services to taxonomists for standard genome sequencing and annotation.</title>
        <authorList>
            <consortium name="The Broad Institute Genomics Platform"/>
            <consortium name="The Broad Institute Genome Sequencing Center for Infectious Disease"/>
            <person name="Wu L."/>
            <person name="Ma J."/>
        </authorList>
    </citation>
    <scope>NUCLEOTIDE SEQUENCE [LARGE SCALE GENOMIC DNA]</scope>
    <source>
        <strain evidence="3">JCM 9687</strain>
    </source>
</reference>
<dbReference type="EMBL" id="BAAAYK010000038">
    <property type="protein sequence ID" value="GAA3361339.1"/>
    <property type="molecule type" value="Genomic_DNA"/>
</dbReference>
<evidence type="ECO:0008006" key="4">
    <source>
        <dbReference type="Google" id="ProtNLM"/>
    </source>
</evidence>
<proteinExistence type="predicted"/>
<sequence>MASEANTGSASRFGNSVCDNRSLRNGRPTSRRFVAVASLDTGMSVSAPLARAAGPARGAGLPAPGRVTGAVGLGYRAHAESGGSPSASVRQPRSHLAGYRHAGAAVGRRAADRP</sequence>
<evidence type="ECO:0000313" key="2">
    <source>
        <dbReference type="EMBL" id="GAA3361339.1"/>
    </source>
</evidence>
<feature type="region of interest" description="Disordered" evidence="1">
    <location>
        <begin position="1"/>
        <end position="29"/>
    </location>
</feature>
<accession>A0ABP6RUX2</accession>
<name>A0ABP6RUX2_9PSEU</name>
<evidence type="ECO:0000256" key="1">
    <source>
        <dbReference type="SAM" id="MobiDB-lite"/>
    </source>
</evidence>
<evidence type="ECO:0000313" key="3">
    <source>
        <dbReference type="Proteomes" id="UP001500483"/>
    </source>
</evidence>
<protein>
    <recommendedName>
        <fullName evidence="4">Peptidase S8/S53 domain-containing protein</fullName>
    </recommendedName>
</protein>
<dbReference type="Proteomes" id="UP001500483">
    <property type="component" value="Unassembled WGS sequence"/>
</dbReference>
<keyword evidence="3" id="KW-1185">Reference proteome</keyword>
<feature type="compositionally biased region" description="Low complexity" evidence="1">
    <location>
        <begin position="97"/>
        <end position="108"/>
    </location>
</feature>
<feature type="compositionally biased region" description="Polar residues" evidence="1">
    <location>
        <begin position="1"/>
        <end position="19"/>
    </location>
</feature>
<feature type="region of interest" description="Disordered" evidence="1">
    <location>
        <begin position="77"/>
        <end position="114"/>
    </location>
</feature>
<organism evidence="2 3">
    <name type="scientific">Saccharopolyspora gregorii</name>
    <dbReference type="NCBI Taxonomy" id="33914"/>
    <lineage>
        <taxon>Bacteria</taxon>
        <taxon>Bacillati</taxon>
        <taxon>Actinomycetota</taxon>
        <taxon>Actinomycetes</taxon>
        <taxon>Pseudonocardiales</taxon>
        <taxon>Pseudonocardiaceae</taxon>
        <taxon>Saccharopolyspora</taxon>
    </lineage>
</organism>